<accession>A0A4R1SC64</accession>
<dbReference type="GO" id="GO:0003700">
    <property type="term" value="F:DNA-binding transcription factor activity"/>
    <property type="evidence" value="ECO:0007669"/>
    <property type="project" value="InterPro"/>
</dbReference>
<evidence type="ECO:0000256" key="2">
    <source>
        <dbReference type="ARBA" id="ARBA00023015"/>
    </source>
</evidence>
<dbReference type="Proteomes" id="UP000295008">
    <property type="component" value="Unassembled WGS sequence"/>
</dbReference>
<dbReference type="PROSITE" id="PS50937">
    <property type="entry name" value="HTH_MERR_2"/>
    <property type="match status" value="1"/>
</dbReference>
<reference evidence="7 8" key="1">
    <citation type="submission" date="2019-03" db="EMBL/GenBank/DDBJ databases">
        <title>Genomic Encyclopedia of Type Strains, Phase IV (KMG-IV): sequencing the most valuable type-strain genomes for metagenomic binning, comparative biology and taxonomic classification.</title>
        <authorList>
            <person name="Goeker M."/>
        </authorList>
    </citation>
    <scope>NUCLEOTIDE SEQUENCE [LARGE SCALE GENOMIC DNA]</scope>
    <source>
        <strain evidence="7 8">LX-B</strain>
    </source>
</reference>
<evidence type="ECO:0000256" key="1">
    <source>
        <dbReference type="ARBA" id="ARBA00022491"/>
    </source>
</evidence>
<protein>
    <submittedName>
        <fullName evidence="7">DNA-binding transcriptional MerR regulator</fullName>
    </submittedName>
</protein>
<dbReference type="PANTHER" id="PTHR30204:SF69">
    <property type="entry name" value="MERR-FAMILY TRANSCRIPTIONAL REGULATOR"/>
    <property type="match status" value="1"/>
</dbReference>
<comment type="caution">
    <text evidence="7">The sequence shown here is derived from an EMBL/GenBank/DDBJ whole genome shotgun (WGS) entry which is preliminary data.</text>
</comment>
<keyword evidence="4" id="KW-0804">Transcription</keyword>
<dbReference type="InterPro" id="IPR000551">
    <property type="entry name" value="MerR-type_HTH_dom"/>
</dbReference>
<dbReference type="GO" id="GO:0003677">
    <property type="term" value="F:DNA binding"/>
    <property type="evidence" value="ECO:0007669"/>
    <property type="project" value="UniProtKB-KW"/>
</dbReference>
<feature type="domain" description="HTH merR-type" evidence="6">
    <location>
        <begin position="4"/>
        <end position="73"/>
    </location>
</feature>
<dbReference type="AlphaFoldDB" id="A0A4R1SC64"/>
<proteinExistence type="predicted"/>
<evidence type="ECO:0000256" key="4">
    <source>
        <dbReference type="ARBA" id="ARBA00023163"/>
    </source>
</evidence>
<keyword evidence="2" id="KW-0805">Transcription regulation</keyword>
<gene>
    <name evidence="7" type="ORF">EDC14_1001314</name>
</gene>
<evidence type="ECO:0000256" key="3">
    <source>
        <dbReference type="ARBA" id="ARBA00023125"/>
    </source>
</evidence>
<organism evidence="7 8">
    <name type="scientific">Hydrogenispora ethanolica</name>
    <dbReference type="NCBI Taxonomy" id="1082276"/>
    <lineage>
        <taxon>Bacteria</taxon>
        <taxon>Bacillati</taxon>
        <taxon>Bacillota</taxon>
        <taxon>Hydrogenispora</taxon>
    </lineage>
</organism>
<dbReference type="Pfam" id="PF13411">
    <property type="entry name" value="MerR_1"/>
    <property type="match status" value="1"/>
</dbReference>
<evidence type="ECO:0000256" key="5">
    <source>
        <dbReference type="SAM" id="MobiDB-lite"/>
    </source>
</evidence>
<dbReference type="InterPro" id="IPR047057">
    <property type="entry name" value="MerR_fam"/>
</dbReference>
<dbReference type="InterPro" id="IPR009061">
    <property type="entry name" value="DNA-bd_dom_put_sf"/>
</dbReference>
<feature type="region of interest" description="Disordered" evidence="5">
    <location>
        <begin position="178"/>
        <end position="198"/>
    </location>
</feature>
<dbReference type="SUPFAM" id="SSF46955">
    <property type="entry name" value="Putative DNA-binding domain"/>
    <property type="match status" value="1"/>
</dbReference>
<evidence type="ECO:0000313" key="7">
    <source>
        <dbReference type="EMBL" id="TCL77029.1"/>
    </source>
</evidence>
<keyword evidence="1" id="KW-0678">Repressor</keyword>
<sequence>MFPMISIGRLAKQMKISRTALLYYDSLGLLRPAAVSRAGYRMYSEQDVERLGKILDYRKTGLSLAEIRRLLDGEAGEDRVVALLLKRLGEINGEIAGLKKQQEILIRLIRARELLQTLRRSDPQSFAAILENAGIAAADYDAWHQSFEAHSPELHARFLEAAGFSAADIRELRQELRAQAPAPQGHSRQAGEGPDPLL</sequence>
<keyword evidence="3 7" id="KW-0238">DNA-binding</keyword>
<evidence type="ECO:0000313" key="8">
    <source>
        <dbReference type="Proteomes" id="UP000295008"/>
    </source>
</evidence>
<dbReference type="SMART" id="SM00422">
    <property type="entry name" value="HTH_MERR"/>
    <property type="match status" value="1"/>
</dbReference>
<name>A0A4R1SC64_HYDET</name>
<dbReference type="PANTHER" id="PTHR30204">
    <property type="entry name" value="REDOX-CYCLING DRUG-SENSING TRANSCRIPTIONAL ACTIVATOR SOXR"/>
    <property type="match status" value="1"/>
</dbReference>
<keyword evidence="8" id="KW-1185">Reference proteome</keyword>
<dbReference type="EMBL" id="SLUN01000001">
    <property type="protein sequence ID" value="TCL77029.1"/>
    <property type="molecule type" value="Genomic_DNA"/>
</dbReference>
<dbReference type="Gene3D" id="1.10.1660.10">
    <property type="match status" value="1"/>
</dbReference>
<evidence type="ECO:0000259" key="6">
    <source>
        <dbReference type="PROSITE" id="PS50937"/>
    </source>
</evidence>